<reference evidence="2" key="1">
    <citation type="submission" date="2021-05" db="EMBL/GenBank/DDBJ databases">
        <title>Genome of Sphingobium sp. strain.</title>
        <authorList>
            <person name="Fan R."/>
        </authorList>
    </citation>
    <scope>NUCLEOTIDE SEQUENCE</scope>
    <source>
        <strain evidence="2">H33</strain>
    </source>
</reference>
<dbReference type="CDD" id="cd00531">
    <property type="entry name" value="NTF2_like"/>
    <property type="match status" value="1"/>
</dbReference>
<keyword evidence="3" id="KW-1185">Reference proteome</keyword>
<evidence type="ECO:0000313" key="3">
    <source>
        <dbReference type="Proteomes" id="UP001138757"/>
    </source>
</evidence>
<sequence length="164" mass="18980">MSDTIDTIDRATRDMIDTIEIREMQSRYMFALDWYDADIYAALFTEDGILEWPEGRAEGRAAIHAVSAGLGDMYRRGGAASAPTKMAHKRHFISNAVVKIDGDRATARCYWFDYNNDNLQRWPYVQAYGYYEDELVRDGDGWLFTHRKIFNEMTGESPPENPCW</sequence>
<dbReference type="RefSeq" id="WP_214623229.1">
    <property type="nucleotide sequence ID" value="NZ_JAHGAW010000006.1"/>
</dbReference>
<evidence type="ECO:0000259" key="1">
    <source>
        <dbReference type="Pfam" id="PF13577"/>
    </source>
</evidence>
<dbReference type="EMBL" id="JAHGAW010000006">
    <property type="protein sequence ID" value="MBT2187353.1"/>
    <property type="molecule type" value="Genomic_DNA"/>
</dbReference>
<dbReference type="Pfam" id="PF13577">
    <property type="entry name" value="SnoaL_4"/>
    <property type="match status" value="1"/>
</dbReference>
<gene>
    <name evidence="2" type="ORF">KK488_10390</name>
</gene>
<organism evidence="2 3">
    <name type="scientific">Sphingobium nicotianae</name>
    <dbReference type="NCBI Taxonomy" id="2782607"/>
    <lineage>
        <taxon>Bacteria</taxon>
        <taxon>Pseudomonadati</taxon>
        <taxon>Pseudomonadota</taxon>
        <taxon>Alphaproteobacteria</taxon>
        <taxon>Sphingomonadales</taxon>
        <taxon>Sphingomonadaceae</taxon>
        <taxon>Sphingobium</taxon>
    </lineage>
</organism>
<dbReference type="InterPro" id="IPR032710">
    <property type="entry name" value="NTF2-like_dom_sf"/>
</dbReference>
<dbReference type="SUPFAM" id="SSF54427">
    <property type="entry name" value="NTF2-like"/>
    <property type="match status" value="1"/>
</dbReference>
<dbReference type="AlphaFoldDB" id="A0A9X1DD63"/>
<evidence type="ECO:0000313" key="2">
    <source>
        <dbReference type="EMBL" id="MBT2187353.1"/>
    </source>
</evidence>
<dbReference type="InterPro" id="IPR037401">
    <property type="entry name" value="SnoaL-like"/>
</dbReference>
<accession>A0A9X1DD63</accession>
<dbReference type="Gene3D" id="3.10.450.50">
    <property type="match status" value="1"/>
</dbReference>
<comment type="caution">
    <text evidence="2">The sequence shown here is derived from an EMBL/GenBank/DDBJ whole genome shotgun (WGS) entry which is preliminary data.</text>
</comment>
<proteinExistence type="predicted"/>
<protein>
    <submittedName>
        <fullName evidence="2">Nuclear transport factor 2 family protein</fullName>
    </submittedName>
</protein>
<feature type="domain" description="SnoaL-like" evidence="1">
    <location>
        <begin position="17"/>
        <end position="148"/>
    </location>
</feature>
<name>A0A9X1DD63_9SPHN</name>
<dbReference type="Proteomes" id="UP001138757">
    <property type="component" value="Unassembled WGS sequence"/>
</dbReference>